<feature type="compositionally biased region" description="Low complexity" evidence="1">
    <location>
        <begin position="259"/>
        <end position="287"/>
    </location>
</feature>
<feature type="region of interest" description="Disordered" evidence="1">
    <location>
        <begin position="246"/>
        <end position="287"/>
    </location>
</feature>
<protein>
    <recommendedName>
        <fullName evidence="2">LysM domain-containing protein</fullName>
    </recommendedName>
</protein>
<feature type="compositionally biased region" description="Low complexity" evidence="1">
    <location>
        <begin position="307"/>
        <end position="316"/>
    </location>
</feature>
<dbReference type="InterPro" id="IPR018392">
    <property type="entry name" value="LysM"/>
</dbReference>
<evidence type="ECO:0000256" key="1">
    <source>
        <dbReference type="SAM" id="MobiDB-lite"/>
    </source>
</evidence>
<evidence type="ECO:0000259" key="2">
    <source>
        <dbReference type="Pfam" id="PF01476"/>
    </source>
</evidence>
<feature type="region of interest" description="Disordered" evidence="1">
    <location>
        <begin position="15"/>
        <end position="53"/>
    </location>
</feature>
<evidence type="ECO:0000313" key="4">
    <source>
        <dbReference type="Proteomes" id="UP000094385"/>
    </source>
</evidence>
<feature type="region of interest" description="Disordered" evidence="1">
    <location>
        <begin position="302"/>
        <end position="331"/>
    </location>
</feature>
<gene>
    <name evidence="3" type="ORF">LIPSTDRAFT_2608</name>
</gene>
<dbReference type="SUPFAM" id="SSF54106">
    <property type="entry name" value="LysM domain"/>
    <property type="match status" value="1"/>
</dbReference>
<evidence type="ECO:0000313" key="3">
    <source>
        <dbReference type="EMBL" id="ODQ74627.1"/>
    </source>
</evidence>
<organism evidence="3 4">
    <name type="scientific">Lipomyces starkeyi NRRL Y-11557</name>
    <dbReference type="NCBI Taxonomy" id="675824"/>
    <lineage>
        <taxon>Eukaryota</taxon>
        <taxon>Fungi</taxon>
        <taxon>Dikarya</taxon>
        <taxon>Ascomycota</taxon>
        <taxon>Saccharomycotina</taxon>
        <taxon>Lipomycetes</taxon>
        <taxon>Lipomycetales</taxon>
        <taxon>Lipomycetaceae</taxon>
        <taxon>Lipomyces</taxon>
    </lineage>
</organism>
<name>A0A1E3QC92_LIPST</name>
<dbReference type="Proteomes" id="UP000094385">
    <property type="component" value="Unassembled WGS sequence"/>
</dbReference>
<feature type="domain" description="LysM" evidence="2">
    <location>
        <begin position="138"/>
        <end position="179"/>
    </location>
</feature>
<keyword evidence="4" id="KW-1185">Reference proteome</keyword>
<reference evidence="3 4" key="1">
    <citation type="journal article" date="2016" name="Proc. Natl. Acad. Sci. U.S.A.">
        <title>Comparative genomics of biotechnologically important yeasts.</title>
        <authorList>
            <person name="Riley R."/>
            <person name="Haridas S."/>
            <person name="Wolfe K.H."/>
            <person name="Lopes M.R."/>
            <person name="Hittinger C.T."/>
            <person name="Goeker M."/>
            <person name="Salamov A.A."/>
            <person name="Wisecaver J.H."/>
            <person name="Long T.M."/>
            <person name="Calvey C.H."/>
            <person name="Aerts A.L."/>
            <person name="Barry K.W."/>
            <person name="Choi C."/>
            <person name="Clum A."/>
            <person name="Coughlan A.Y."/>
            <person name="Deshpande S."/>
            <person name="Douglass A.P."/>
            <person name="Hanson S.J."/>
            <person name="Klenk H.-P."/>
            <person name="LaButti K.M."/>
            <person name="Lapidus A."/>
            <person name="Lindquist E.A."/>
            <person name="Lipzen A.M."/>
            <person name="Meier-Kolthoff J.P."/>
            <person name="Ohm R.A."/>
            <person name="Otillar R.P."/>
            <person name="Pangilinan J.L."/>
            <person name="Peng Y."/>
            <person name="Rokas A."/>
            <person name="Rosa C.A."/>
            <person name="Scheuner C."/>
            <person name="Sibirny A.A."/>
            <person name="Slot J.C."/>
            <person name="Stielow J.B."/>
            <person name="Sun H."/>
            <person name="Kurtzman C.P."/>
            <person name="Blackwell M."/>
            <person name="Grigoriev I.V."/>
            <person name="Jeffries T.W."/>
        </authorList>
    </citation>
    <scope>NUCLEOTIDE SEQUENCE [LARGE SCALE GENOMIC DNA]</scope>
    <source>
        <strain evidence="3 4">NRRL Y-11557</strain>
    </source>
</reference>
<proteinExistence type="predicted"/>
<accession>A0A1E3QC92</accession>
<dbReference type="Pfam" id="PF01476">
    <property type="entry name" value="LysM"/>
    <property type="match status" value="1"/>
</dbReference>
<sequence length="331" mass="35257">MSAVVAAPISSVLPISSSRSRPRRSSSPGQQLSTSPILDPLATPSPGPEPAIDKNEDLFDVQQDIVPVADDLAQYSASAQLRFLSHSRAANAELFWQLHTAARRHDSVPIESSVKSTTVTTPSPQVESGHALIYIHPVKPTDTLPSILFTYRIDAQALRQANRLWPHDTIQSRAVLLLPADKCGIQMQFHLRAKAGVKSDKSGVPAAADLVGWAIVESVGEVEICAIPLNKLGFFPRRKQGQAVQTVQTVQDAPRKSVDSTASNDSVSTTTTTASAVSTPTSTASLSPNSTFSFGSALKSVMRGWGSSNSSSSKSKLTAPKDSFEMVPDDS</sequence>
<dbReference type="Gene3D" id="3.10.350.10">
    <property type="entry name" value="LysM domain"/>
    <property type="match status" value="1"/>
</dbReference>
<dbReference type="EMBL" id="KV454292">
    <property type="protein sequence ID" value="ODQ74627.1"/>
    <property type="molecule type" value="Genomic_DNA"/>
</dbReference>
<dbReference type="OrthoDB" id="2192830at2759"/>
<dbReference type="CDD" id="cd00118">
    <property type="entry name" value="LysM"/>
    <property type="match status" value="1"/>
</dbReference>
<dbReference type="AlphaFoldDB" id="A0A1E3QC92"/>
<dbReference type="InterPro" id="IPR036779">
    <property type="entry name" value="LysM_dom_sf"/>
</dbReference>